<dbReference type="InterPro" id="IPR036390">
    <property type="entry name" value="WH_DNA-bd_sf"/>
</dbReference>
<dbReference type="GeneID" id="90994899"/>
<dbReference type="Proteomes" id="UP000184114">
    <property type="component" value="Unassembled WGS sequence"/>
</dbReference>
<dbReference type="Gene3D" id="1.10.10.10">
    <property type="entry name" value="Winged helix-like DNA-binding domain superfamily/Winged helix DNA-binding domain"/>
    <property type="match status" value="1"/>
</dbReference>
<evidence type="ECO:0000313" key="3">
    <source>
        <dbReference type="Proteomes" id="UP000184114"/>
    </source>
</evidence>
<evidence type="ECO:0000256" key="1">
    <source>
        <dbReference type="ARBA" id="ARBA00023125"/>
    </source>
</evidence>
<accession>A0A1M4SAD1</accession>
<dbReference type="GO" id="GO:0003700">
    <property type="term" value="F:DNA-binding transcription factor activity"/>
    <property type="evidence" value="ECO:0007669"/>
    <property type="project" value="TreeGrafter"/>
</dbReference>
<dbReference type="PROSITE" id="PS51197">
    <property type="entry name" value="HTH_RRF2_2"/>
    <property type="match status" value="1"/>
</dbReference>
<dbReference type="InterPro" id="IPR036388">
    <property type="entry name" value="WH-like_DNA-bd_sf"/>
</dbReference>
<dbReference type="GO" id="GO:0005829">
    <property type="term" value="C:cytosol"/>
    <property type="evidence" value="ECO:0007669"/>
    <property type="project" value="TreeGrafter"/>
</dbReference>
<keyword evidence="1" id="KW-0238">DNA-binding</keyword>
<reference evidence="3" key="1">
    <citation type="submission" date="2016-11" db="EMBL/GenBank/DDBJ databases">
        <authorList>
            <person name="Varghese N."/>
            <person name="Submissions S."/>
        </authorList>
    </citation>
    <scope>NUCLEOTIDE SEQUENCE [LARGE SCALE GENOMIC DNA]</scope>
    <source>
        <strain evidence="3">DSM 18095</strain>
    </source>
</reference>
<gene>
    <name evidence="2" type="ORF">SAMN02745784_00205</name>
</gene>
<dbReference type="InterPro" id="IPR030489">
    <property type="entry name" value="TR_Rrf2-type_CS"/>
</dbReference>
<dbReference type="NCBIfam" id="TIGR00738">
    <property type="entry name" value="rrf2_super"/>
    <property type="match status" value="1"/>
</dbReference>
<dbReference type="PANTHER" id="PTHR33221:SF5">
    <property type="entry name" value="HTH-TYPE TRANSCRIPTIONAL REGULATOR ISCR"/>
    <property type="match status" value="1"/>
</dbReference>
<dbReference type="EMBL" id="FQTY01000001">
    <property type="protein sequence ID" value="SHE29150.1"/>
    <property type="molecule type" value="Genomic_DNA"/>
</dbReference>
<dbReference type="AlphaFoldDB" id="A0A1M4SAD1"/>
<dbReference type="Pfam" id="PF02082">
    <property type="entry name" value="Rrf2"/>
    <property type="match status" value="1"/>
</dbReference>
<dbReference type="GO" id="GO:0003677">
    <property type="term" value="F:DNA binding"/>
    <property type="evidence" value="ECO:0007669"/>
    <property type="project" value="UniProtKB-KW"/>
</dbReference>
<organism evidence="2 3">
    <name type="scientific">Tissierella praeacuta DSM 18095</name>
    <dbReference type="NCBI Taxonomy" id="1123404"/>
    <lineage>
        <taxon>Bacteria</taxon>
        <taxon>Bacillati</taxon>
        <taxon>Bacillota</taxon>
        <taxon>Tissierellia</taxon>
        <taxon>Tissierellales</taxon>
        <taxon>Tissierellaceae</taxon>
        <taxon>Tissierella</taxon>
    </lineage>
</organism>
<evidence type="ECO:0000313" key="2">
    <source>
        <dbReference type="EMBL" id="SHE29150.1"/>
    </source>
</evidence>
<name>A0A1M4SAD1_9FIRM</name>
<dbReference type="InterPro" id="IPR000944">
    <property type="entry name" value="Tscrpt_reg_Rrf2"/>
</dbReference>
<proteinExistence type="predicted"/>
<dbReference type="PROSITE" id="PS01332">
    <property type="entry name" value="HTH_RRF2_1"/>
    <property type="match status" value="1"/>
</dbReference>
<protein>
    <submittedName>
        <fullName evidence="2">Transcriptional regulator, BadM/Rrf2 family</fullName>
    </submittedName>
</protein>
<dbReference type="PANTHER" id="PTHR33221">
    <property type="entry name" value="WINGED HELIX-TURN-HELIX TRANSCRIPTIONAL REGULATOR, RRF2 FAMILY"/>
    <property type="match status" value="1"/>
</dbReference>
<dbReference type="STRING" id="1123404.SAMN02745784_00205"/>
<dbReference type="RefSeq" id="WP_072971893.1">
    <property type="nucleotide sequence ID" value="NZ_FQTY01000001.1"/>
</dbReference>
<sequence>MKLSTRGRYGLKAMFQLALYHGDGPIPLKQIADEQNLSENYLEQLFSTLKKEGLLNSVRGAQGGYMLSREPKEITVGSILRALEGNMAPSDCVMDDEFECSREDRCVTKLVWVKIKDSIDEVIDSITLQDMVDDENKLNRKE</sequence>
<dbReference type="SUPFAM" id="SSF46785">
    <property type="entry name" value="Winged helix' DNA-binding domain"/>
    <property type="match status" value="1"/>
</dbReference>
<keyword evidence="3" id="KW-1185">Reference proteome</keyword>